<dbReference type="AlphaFoldDB" id="A0A914YQB6"/>
<evidence type="ECO:0000313" key="3">
    <source>
        <dbReference type="WBParaSite" id="PSU_v2.g2371.t1"/>
    </source>
</evidence>
<sequence length="171" mass="19946">MIIFCVSSVILQKLRNNTKFDFHFEEDEFFKALFMKIEISRNVVVNPLTLHNYQKEIEKLRKHVMKKFSGDKSSENSSENDDSEVPPLNDEVPEIPPLNYEDAPEVPPLNGNEEYAVKMLEFEVEEKEKLDEIPAHFSKAEEFFQNNSGNSFKSFKIVTLLFIVFAFLFVI</sequence>
<organism evidence="2 3">
    <name type="scientific">Panagrolaimus superbus</name>
    <dbReference type="NCBI Taxonomy" id="310955"/>
    <lineage>
        <taxon>Eukaryota</taxon>
        <taxon>Metazoa</taxon>
        <taxon>Ecdysozoa</taxon>
        <taxon>Nematoda</taxon>
        <taxon>Chromadorea</taxon>
        <taxon>Rhabditida</taxon>
        <taxon>Tylenchina</taxon>
        <taxon>Panagrolaimomorpha</taxon>
        <taxon>Panagrolaimoidea</taxon>
        <taxon>Panagrolaimidae</taxon>
        <taxon>Panagrolaimus</taxon>
    </lineage>
</organism>
<name>A0A914YQB6_9BILA</name>
<keyword evidence="2" id="KW-1185">Reference proteome</keyword>
<dbReference type="WBParaSite" id="PSU_v2.g2371.t1">
    <property type="protein sequence ID" value="PSU_v2.g2371.t1"/>
    <property type="gene ID" value="PSU_v2.g2371"/>
</dbReference>
<protein>
    <submittedName>
        <fullName evidence="3">Uncharacterized protein</fullName>
    </submittedName>
</protein>
<proteinExistence type="predicted"/>
<dbReference type="Proteomes" id="UP000887577">
    <property type="component" value="Unplaced"/>
</dbReference>
<evidence type="ECO:0000256" key="1">
    <source>
        <dbReference type="SAM" id="MobiDB-lite"/>
    </source>
</evidence>
<reference evidence="3" key="1">
    <citation type="submission" date="2022-11" db="UniProtKB">
        <authorList>
            <consortium name="WormBaseParasite"/>
        </authorList>
    </citation>
    <scope>IDENTIFICATION</scope>
</reference>
<evidence type="ECO:0000313" key="2">
    <source>
        <dbReference type="Proteomes" id="UP000887577"/>
    </source>
</evidence>
<accession>A0A914YQB6</accession>
<feature type="region of interest" description="Disordered" evidence="1">
    <location>
        <begin position="68"/>
        <end position="108"/>
    </location>
</feature>